<feature type="transmembrane region" description="Helical" evidence="1">
    <location>
        <begin position="83"/>
        <end position="106"/>
    </location>
</feature>
<dbReference type="AlphaFoldDB" id="A0A8D8M8Y4"/>
<evidence type="ECO:0000313" key="2">
    <source>
        <dbReference type="EMBL" id="CAG6619757.1"/>
    </source>
</evidence>
<feature type="transmembrane region" description="Helical" evidence="1">
    <location>
        <begin position="39"/>
        <end position="62"/>
    </location>
</feature>
<proteinExistence type="predicted"/>
<keyword evidence="1" id="KW-1133">Transmembrane helix</keyword>
<keyword evidence="1" id="KW-0472">Membrane</keyword>
<keyword evidence="1" id="KW-0812">Transmembrane</keyword>
<organism evidence="2">
    <name type="scientific">Cacopsylla melanoneura</name>
    <dbReference type="NCBI Taxonomy" id="428564"/>
    <lineage>
        <taxon>Eukaryota</taxon>
        <taxon>Metazoa</taxon>
        <taxon>Ecdysozoa</taxon>
        <taxon>Arthropoda</taxon>
        <taxon>Hexapoda</taxon>
        <taxon>Insecta</taxon>
        <taxon>Pterygota</taxon>
        <taxon>Neoptera</taxon>
        <taxon>Paraneoptera</taxon>
        <taxon>Hemiptera</taxon>
        <taxon>Sternorrhyncha</taxon>
        <taxon>Psylloidea</taxon>
        <taxon>Psyllidae</taxon>
        <taxon>Psyllinae</taxon>
        <taxon>Cacopsylla</taxon>
    </lineage>
</organism>
<protein>
    <submittedName>
        <fullName evidence="2">Uncharacterized protein</fullName>
    </submittedName>
</protein>
<sequence length="142" mass="16606">MEAVFDRYFFSHGAVSNGERVSHTPRVYLLMSRIELMLSIYKCQVCPFLLAYSLTNLLYLVSLAGRQLKLRNFSSSRKKESQLLFFPSEMLLSFSFILNKILLSYVSFTFLAIDFHPFWARLSRLGHIISASINFYEILQKR</sequence>
<evidence type="ECO:0000256" key="1">
    <source>
        <dbReference type="SAM" id="Phobius"/>
    </source>
</evidence>
<accession>A0A8D8M8Y4</accession>
<dbReference type="EMBL" id="HBUF01046222">
    <property type="protein sequence ID" value="CAG6619757.1"/>
    <property type="molecule type" value="Transcribed_RNA"/>
</dbReference>
<reference evidence="2" key="1">
    <citation type="submission" date="2021-05" db="EMBL/GenBank/DDBJ databases">
        <authorList>
            <person name="Alioto T."/>
            <person name="Alioto T."/>
            <person name="Gomez Garrido J."/>
        </authorList>
    </citation>
    <scope>NUCLEOTIDE SEQUENCE</scope>
</reference>
<name>A0A8D8M8Y4_9HEMI</name>